<evidence type="ECO:0000313" key="2">
    <source>
        <dbReference type="Proteomes" id="UP000550707"/>
    </source>
</evidence>
<dbReference type="EMBL" id="JACASF010000001">
    <property type="protein sequence ID" value="KAF6501972.1"/>
    <property type="molecule type" value="Genomic_DNA"/>
</dbReference>
<comment type="caution">
    <text evidence="1">The sequence shown here is derived from an EMBL/GenBank/DDBJ whole genome shotgun (WGS) entry which is preliminary data.</text>
</comment>
<proteinExistence type="predicted"/>
<accession>A0A7J8K0S4</accession>
<organism evidence="1 2">
    <name type="scientific">Molossus molossus</name>
    <name type="common">Pallas' mastiff bat</name>
    <name type="synonym">Vespertilio molossus</name>
    <dbReference type="NCBI Taxonomy" id="27622"/>
    <lineage>
        <taxon>Eukaryota</taxon>
        <taxon>Metazoa</taxon>
        <taxon>Chordata</taxon>
        <taxon>Craniata</taxon>
        <taxon>Vertebrata</taxon>
        <taxon>Euteleostomi</taxon>
        <taxon>Mammalia</taxon>
        <taxon>Eutheria</taxon>
        <taxon>Laurasiatheria</taxon>
        <taxon>Chiroptera</taxon>
        <taxon>Yangochiroptera</taxon>
        <taxon>Molossidae</taxon>
        <taxon>Molossus</taxon>
    </lineage>
</organism>
<gene>
    <name evidence="1" type="ORF">HJG59_014457</name>
</gene>
<keyword evidence="2" id="KW-1185">Reference proteome</keyword>
<dbReference type="AlphaFoldDB" id="A0A7J8K0S4"/>
<evidence type="ECO:0000313" key="1">
    <source>
        <dbReference type="EMBL" id="KAF6501972.1"/>
    </source>
</evidence>
<protein>
    <submittedName>
        <fullName evidence="1">PML nuclear body scaffold</fullName>
    </submittedName>
</protein>
<reference evidence="1 2" key="1">
    <citation type="journal article" date="2020" name="Nature">
        <title>Six reference-quality genomes reveal evolution of bat adaptations.</title>
        <authorList>
            <person name="Jebb D."/>
            <person name="Huang Z."/>
            <person name="Pippel M."/>
            <person name="Hughes G.M."/>
            <person name="Lavrichenko K."/>
            <person name="Devanna P."/>
            <person name="Winkler S."/>
            <person name="Jermiin L.S."/>
            <person name="Skirmuntt E.C."/>
            <person name="Katzourakis A."/>
            <person name="Burkitt-Gray L."/>
            <person name="Ray D.A."/>
            <person name="Sullivan K.A.M."/>
            <person name="Roscito J.G."/>
            <person name="Kirilenko B.M."/>
            <person name="Davalos L.M."/>
            <person name="Corthals A.P."/>
            <person name="Power M.L."/>
            <person name="Jones G."/>
            <person name="Ransome R.D."/>
            <person name="Dechmann D.K.N."/>
            <person name="Locatelli A.G."/>
            <person name="Puechmaille S.J."/>
            <person name="Fedrigo O."/>
            <person name="Jarvis E.D."/>
            <person name="Hiller M."/>
            <person name="Vernes S.C."/>
            <person name="Myers E.W."/>
            <person name="Teeling E.C."/>
        </authorList>
    </citation>
    <scope>NUCLEOTIDE SEQUENCE [LARGE SCALE GENOMIC DNA]</scope>
    <source>
        <strain evidence="1">MMolMol1</strain>
        <tissue evidence="1">Muscle</tissue>
    </source>
</reference>
<sequence>MLIMSLPPGLWLMSTSDIHRKFRAGHQKQHLGLAAVQITSSPFESWMTAAASPVTFSWRAPTPSGSWMTTSQTSTQKSGPWFSLTSRLTVKVGSLMTIPTTF</sequence>
<name>A0A7J8K0S4_MOLMO</name>
<dbReference type="Proteomes" id="UP000550707">
    <property type="component" value="Unassembled WGS sequence"/>
</dbReference>